<gene>
    <name evidence="1" type="ORF">BS297_23340</name>
</gene>
<dbReference type="EMBL" id="MRBO01000620">
    <property type="protein sequence ID" value="KAB2582906.1"/>
    <property type="molecule type" value="Genomic_DNA"/>
</dbReference>
<comment type="caution">
    <text evidence="1">The sequence shown here is derived from an EMBL/GenBank/DDBJ whole genome shotgun (WGS) entry which is preliminary data.</text>
</comment>
<accession>A0A0C2ZVG4</accession>
<name>A0A0C2ZVG4_RHOER</name>
<sequence length="121" mass="13728">MNVASNRFAPRHLWRCLNSHKEIQVKKQLTHVEHNGVPTEVSATSPSGLLEKYVLRLALEEEANDFERMASTDNLHRTLDIFESGRARVGNDEAGNAIVHGFVMAYASNVTERQRRRMLGQ</sequence>
<dbReference type="AlphaFoldDB" id="A0A0C2ZVG4"/>
<evidence type="ECO:0000313" key="2">
    <source>
        <dbReference type="Proteomes" id="UP000325576"/>
    </source>
</evidence>
<proteinExistence type="predicted"/>
<organism evidence="1 2">
    <name type="scientific">Rhodococcus erythropolis</name>
    <name type="common">Arthrobacter picolinophilus</name>
    <dbReference type="NCBI Taxonomy" id="1833"/>
    <lineage>
        <taxon>Bacteria</taxon>
        <taxon>Bacillati</taxon>
        <taxon>Actinomycetota</taxon>
        <taxon>Actinomycetes</taxon>
        <taxon>Mycobacteriales</taxon>
        <taxon>Nocardiaceae</taxon>
        <taxon>Rhodococcus</taxon>
        <taxon>Rhodococcus erythropolis group</taxon>
    </lineage>
</organism>
<dbReference type="Proteomes" id="UP000325576">
    <property type="component" value="Unassembled WGS sequence"/>
</dbReference>
<protein>
    <submittedName>
        <fullName evidence="1">Uncharacterized protein</fullName>
    </submittedName>
</protein>
<reference evidence="1 2" key="1">
    <citation type="journal article" date="2017" name="Poromechanics V (2013)">
        <title>Genomic Characterization of the Arsenic-Tolerant Actinobacterium, &lt;i&gt;Rhodococcus erythropolis&lt;/i&gt; S43.</title>
        <authorList>
            <person name="Retamal-Morales G."/>
            <person name="Mehnert M."/>
            <person name="Schwabe R."/>
            <person name="Tischler D."/>
            <person name="Schloemann M."/>
            <person name="Levican G.J."/>
        </authorList>
    </citation>
    <scope>NUCLEOTIDE SEQUENCE [LARGE SCALE GENOMIC DNA]</scope>
    <source>
        <strain evidence="1 2">S43</strain>
    </source>
</reference>
<evidence type="ECO:0000313" key="1">
    <source>
        <dbReference type="EMBL" id="KAB2582906.1"/>
    </source>
</evidence>